<organism evidence="10 11">
    <name type="scientific">Blyttiomyces helicus</name>
    <dbReference type="NCBI Taxonomy" id="388810"/>
    <lineage>
        <taxon>Eukaryota</taxon>
        <taxon>Fungi</taxon>
        <taxon>Fungi incertae sedis</taxon>
        <taxon>Chytridiomycota</taxon>
        <taxon>Chytridiomycota incertae sedis</taxon>
        <taxon>Chytridiomycetes</taxon>
        <taxon>Chytridiomycetes incertae sedis</taxon>
        <taxon>Blyttiomyces</taxon>
    </lineage>
</organism>
<evidence type="ECO:0000256" key="2">
    <source>
        <dbReference type="ARBA" id="ARBA00010058"/>
    </source>
</evidence>
<evidence type="ECO:0000256" key="5">
    <source>
        <dbReference type="ARBA" id="ARBA00022782"/>
    </source>
</evidence>
<dbReference type="OrthoDB" id="421374at2759"/>
<protein>
    <recommendedName>
        <fullName evidence="9">Profilin</fullName>
    </recommendedName>
</protein>
<dbReference type="GO" id="GO:0005938">
    <property type="term" value="C:cell cortex"/>
    <property type="evidence" value="ECO:0007669"/>
    <property type="project" value="TreeGrafter"/>
</dbReference>
<comment type="similarity">
    <text evidence="2 9">Belongs to the profilin family.</text>
</comment>
<dbReference type="InterPro" id="IPR048278">
    <property type="entry name" value="PFN"/>
</dbReference>
<keyword evidence="4" id="KW-0963">Cytoplasm</keyword>
<evidence type="ECO:0000313" key="11">
    <source>
        <dbReference type="Proteomes" id="UP000269721"/>
    </source>
</evidence>
<dbReference type="SMART" id="SM00392">
    <property type="entry name" value="PROF"/>
    <property type="match status" value="1"/>
</dbReference>
<dbReference type="PANTHER" id="PTHR11604:SF2">
    <property type="entry name" value="PROFILIN-4"/>
    <property type="match status" value="1"/>
</dbReference>
<dbReference type="Pfam" id="PF00235">
    <property type="entry name" value="Profilin"/>
    <property type="match status" value="1"/>
</dbReference>
<evidence type="ECO:0000256" key="3">
    <source>
        <dbReference type="ARBA" id="ARBA00022473"/>
    </source>
</evidence>
<gene>
    <name evidence="10" type="ORF">BDK51DRAFT_18738</name>
</gene>
<comment type="function">
    <text evidence="8">Involved in male fertility. Required for manchette development and acrosome biogenesis during spermiogenesis. Binds in vitro to phospholipids, including phosphatidylinositol 3-phosphate (PtdIns(3)P), phosphatidylinositol 4,5-bisphosphate (PtdIns(4,5)P2), phosphatidylinositol 4-phosphate (PtdIns(4)P) and phosphatidic acid (PA). Contrary to other profilin family members, does not bind to actin in vitro.</text>
</comment>
<sequence>MNSLLQEAIVSTKHVTHAAIIRRKDGVIKAKSPQFMLEPDDWTRIVSAFENPRAVRTMEAGITLMEGSYRAIRADKMSVYAKNEKTGVIIAQTQAHYIIAAYDATMFASVAAEAVEKLGR</sequence>
<name>A0A4V1IQK7_9FUNG</name>
<keyword evidence="5" id="KW-0221">Differentiation</keyword>
<dbReference type="InterPro" id="IPR005455">
    <property type="entry name" value="PFN_euk"/>
</dbReference>
<dbReference type="EMBL" id="KZ997830">
    <property type="protein sequence ID" value="RKO86897.1"/>
    <property type="molecule type" value="Genomic_DNA"/>
</dbReference>
<evidence type="ECO:0000313" key="10">
    <source>
        <dbReference type="EMBL" id="RKO86897.1"/>
    </source>
</evidence>
<dbReference type="AlphaFoldDB" id="A0A4V1IQK7"/>
<dbReference type="GO" id="GO:0030154">
    <property type="term" value="P:cell differentiation"/>
    <property type="evidence" value="ECO:0007669"/>
    <property type="project" value="UniProtKB-KW"/>
</dbReference>
<keyword evidence="7" id="KW-0446">Lipid-binding</keyword>
<dbReference type="InterPro" id="IPR036140">
    <property type="entry name" value="PFN_sf"/>
</dbReference>
<evidence type="ECO:0000256" key="9">
    <source>
        <dbReference type="RuleBase" id="RU003909"/>
    </source>
</evidence>
<evidence type="ECO:0000256" key="1">
    <source>
        <dbReference type="ARBA" id="ARBA00004496"/>
    </source>
</evidence>
<dbReference type="GO" id="GO:0008289">
    <property type="term" value="F:lipid binding"/>
    <property type="evidence" value="ECO:0007669"/>
    <property type="project" value="UniProtKB-KW"/>
</dbReference>
<evidence type="ECO:0000256" key="6">
    <source>
        <dbReference type="ARBA" id="ARBA00022871"/>
    </source>
</evidence>
<dbReference type="Gene3D" id="3.30.450.30">
    <property type="entry name" value="Dynein light chain 2a, cytoplasmic"/>
    <property type="match status" value="1"/>
</dbReference>
<comment type="subcellular location">
    <subcellularLocation>
        <location evidence="1">Cytoplasm</location>
    </subcellularLocation>
</comment>
<dbReference type="SUPFAM" id="SSF55770">
    <property type="entry name" value="Profilin (actin-binding protein)"/>
    <property type="match status" value="1"/>
</dbReference>
<evidence type="ECO:0000256" key="4">
    <source>
        <dbReference type="ARBA" id="ARBA00022490"/>
    </source>
</evidence>
<reference evidence="11" key="1">
    <citation type="journal article" date="2018" name="Nat. Microbiol.">
        <title>Leveraging single-cell genomics to expand the fungal tree of life.</title>
        <authorList>
            <person name="Ahrendt S.R."/>
            <person name="Quandt C.A."/>
            <person name="Ciobanu D."/>
            <person name="Clum A."/>
            <person name="Salamov A."/>
            <person name="Andreopoulos B."/>
            <person name="Cheng J.F."/>
            <person name="Woyke T."/>
            <person name="Pelin A."/>
            <person name="Henrissat B."/>
            <person name="Reynolds N.K."/>
            <person name="Benny G.L."/>
            <person name="Smith M.E."/>
            <person name="James T.Y."/>
            <person name="Grigoriev I.V."/>
        </authorList>
    </citation>
    <scope>NUCLEOTIDE SEQUENCE [LARGE SCALE GENOMIC DNA]</scope>
</reference>
<keyword evidence="9" id="KW-0009">Actin-binding</keyword>
<keyword evidence="3" id="KW-0217">Developmental protein</keyword>
<dbReference type="FunFam" id="3.30.450.30:FF:000007">
    <property type="entry name" value="Profilin"/>
    <property type="match status" value="1"/>
</dbReference>
<keyword evidence="6" id="KW-0744">Spermatogenesis</keyword>
<evidence type="ECO:0000256" key="8">
    <source>
        <dbReference type="ARBA" id="ARBA00059169"/>
    </source>
</evidence>
<keyword evidence="11" id="KW-1185">Reference proteome</keyword>
<accession>A0A4V1IQK7</accession>
<evidence type="ECO:0000256" key="7">
    <source>
        <dbReference type="ARBA" id="ARBA00023121"/>
    </source>
</evidence>
<dbReference type="Proteomes" id="UP000269721">
    <property type="component" value="Unassembled WGS sequence"/>
</dbReference>
<dbReference type="GO" id="GO:0003785">
    <property type="term" value="F:actin monomer binding"/>
    <property type="evidence" value="ECO:0007669"/>
    <property type="project" value="TreeGrafter"/>
</dbReference>
<dbReference type="PANTHER" id="PTHR11604">
    <property type="entry name" value="PROFILIN"/>
    <property type="match status" value="1"/>
</dbReference>
<proteinExistence type="inferred from homology"/>